<dbReference type="InterPro" id="IPR037018">
    <property type="entry name" value="GH65_N"/>
</dbReference>
<dbReference type="InterPro" id="IPR008928">
    <property type="entry name" value="6-hairpin_glycosidase_sf"/>
</dbReference>
<feature type="domain" description="Glycoside hydrolase family 65 C-terminal" evidence="7">
    <location>
        <begin position="697"/>
        <end position="758"/>
    </location>
</feature>
<dbReference type="GO" id="GO:0005975">
    <property type="term" value="P:carbohydrate metabolic process"/>
    <property type="evidence" value="ECO:0007669"/>
    <property type="project" value="InterPro"/>
</dbReference>
<evidence type="ECO:0000259" key="6">
    <source>
        <dbReference type="Pfam" id="PF03632"/>
    </source>
</evidence>
<sequence length="766" mass="86997">MLTYTTGEGNYKDWILGEDEFCLRHQGKGESIFCLANGYMGIRSAHEEPYPFQTRGLFVSGCFNSSNNETVELPNGADTCEMLITLDGELFSMTTGKVTGYSRKLNLYTGELIRKLRWVSPKGRGYELRFCRTVSRSNVHAYGLKAEICPLDKAADIEIVSGINARMTNSGVQHFNDGTKKVLDRQYLYLDQTTTQSNLTLYHCCGSKITGGTPGERSFGMQRRKILETVRFQAEKGGKGCYEKLAVLYTSRDLAEQDEEQGKSLVLEHLENLVEKGYDGLYEESAKAYAAYWKEHDVRVKTEYPGIQLALRFAQYHLLAMIPPDSRSSIAAKGLTGEGYKGHVFWDTEVFILPYYLFNSPAKAKQLLEYRMNRMERARRNAGKKGYCGLMFPWESAESGREETPLFASMDILTGKAAQVWAGIKEHHITADIAYAAWMYELATGDSTFLENGGELLIIGSALFWRSRSIYAKDRSRYEIHDIIGPDEYTEHVDNNAYSNYMAHYVTRQAIHLLRDGDGKTAVRAEEYFQETGILEKLEDFADKLYLPQPLDNPEGVLPQDDTFMSKKILDISGYRNDNIKQTILKDYSREQVNNMQVLKQSDVIMLMELLPDLFSRKIKMANWEYYEPKTIHDSSLSRAIYSVVASDCGEPKKAFASFLHAIAIDMGQNPYSSDEGIHAASMGGIWLAVVRGFAGLRIQKDTLYLAPCLPKEIEEIKFHAVYRGKKMEICVSHRNIYIESRDSSEIPVKIMGQVYKLTHNLDIKY</sequence>
<dbReference type="SUPFAM" id="SSF48208">
    <property type="entry name" value="Six-hairpin glycosidases"/>
    <property type="match status" value="1"/>
</dbReference>
<dbReference type="AlphaFoldDB" id="A0A1M4WHU4"/>
<keyword evidence="3" id="KW-0808">Transferase</keyword>
<evidence type="ECO:0000256" key="5">
    <source>
        <dbReference type="PIRSR" id="PIRSR036289-51"/>
    </source>
</evidence>
<dbReference type="GO" id="GO:0030246">
    <property type="term" value="F:carbohydrate binding"/>
    <property type="evidence" value="ECO:0007669"/>
    <property type="project" value="InterPro"/>
</dbReference>
<dbReference type="Pfam" id="PF03632">
    <property type="entry name" value="Glyco_hydro_65m"/>
    <property type="match status" value="1"/>
</dbReference>
<keyword evidence="9" id="KW-0378">Hydrolase</keyword>
<name>A0A1M4WHU4_9CLOT</name>
<dbReference type="RefSeq" id="WP_072850683.1">
    <property type="nucleotide sequence ID" value="NZ_FQVI01000006.1"/>
</dbReference>
<feature type="binding site" evidence="5">
    <location>
        <begin position="346"/>
        <end position="347"/>
    </location>
    <ligand>
        <name>substrate</name>
    </ligand>
</feature>
<dbReference type="Pfam" id="PF03633">
    <property type="entry name" value="Glyco_hydro_65C"/>
    <property type="match status" value="1"/>
</dbReference>
<reference evidence="9 10" key="1">
    <citation type="submission" date="2016-11" db="EMBL/GenBank/DDBJ databases">
        <authorList>
            <person name="Jaros S."/>
            <person name="Januszkiewicz K."/>
            <person name="Wedrychowicz H."/>
        </authorList>
    </citation>
    <scope>NUCLEOTIDE SEQUENCE [LARGE SCALE GENOMIC DNA]</scope>
    <source>
        <strain evidence="9 10">DSM 17459</strain>
    </source>
</reference>
<keyword evidence="10" id="KW-1185">Reference proteome</keyword>
<feature type="binding site" evidence="5">
    <location>
        <begin position="600"/>
        <end position="601"/>
    </location>
    <ligand>
        <name>substrate</name>
    </ligand>
</feature>
<organism evidence="9 10">
    <name type="scientific">Lactonifactor longoviformis DSM 17459</name>
    <dbReference type="NCBI Taxonomy" id="1122155"/>
    <lineage>
        <taxon>Bacteria</taxon>
        <taxon>Bacillati</taxon>
        <taxon>Bacillota</taxon>
        <taxon>Clostridia</taxon>
        <taxon>Eubacteriales</taxon>
        <taxon>Clostridiaceae</taxon>
        <taxon>Lactonifactor</taxon>
    </lineage>
</organism>
<dbReference type="Pfam" id="PF03636">
    <property type="entry name" value="Glyco_hydro_65N"/>
    <property type="match status" value="1"/>
</dbReference>
<dbReference type="OrthoDB" id="9758855at2"/>
<evidence type="ECO:0000313" key="10">
    <source>
        <dbReference type="Proteomes" id="UP000184245"/>
    </source>
</evidence>
<dbReference type="GO" id="GO:0004553">
    <property type="term" value="F:hydrolase activity, hydrolyzing O-glycosyl compounds"/>
    <property type="evidence" value="ECO:0007669"/>
    <property type="project" value="TreeGrafter"/>
</dbReference>
<dbReference type="GO" id="GO:0016757">
    <property type="term" value="F:glycosyltransferase activity"/>
    <property type="evidence" value="ECO:0007669"/>
    <property type="project" value="UniProtKB-KW"/>
</dbReference>
<dbReference type="InterPro" id="IPR005196">
    <property type="entry name" value="Glyco_hydro_65_N"/>
</dbReference>
<dbReference type="InterPro" id="IPR012341">
    <property type="entry name" value="6hp_glycosidase-like_sf"/>
</dbReference>
<feature type="domain" description="Glycoside hydrolase family 65 N-terminal" evidence="8">
    <location>
        <begin position="18"/>
        <end position="252"/>
    </location>
</feature>
<evidence type="ECO:0000259" key="8">
    <source>
        <dbReference type="Pfam" id="PF03636"/>
    </source>
</evidence>
<evidence type="ECO:0000256" key="3">
    <source>
        <dbReference type="ARBA" id="ARBA00022679"/>
    </source>
</evidence>
<dbReference type="Gene3D" id="2.60.420.10">
    <property type="entry name" value="Maltose phosphorylase, domain 3"/>
    <property type="match status" value="1"/>
</dbReference>
<evidence type="ECO:0000259" key="7">
    <source>
        <dbReference type="Pfam" id="PF03633"/>
    </source>
</evidence>
<dbReference type="PANTHER" id="PTHR11051">
    <property type="entry name" value="GLYCOSYL HYDROLASE-RELATED"/>
    <property type="match status" value="1"/>
</dbReference>
<dbReference type="EMBL" id="FQVI01000006">
    <property type="protein sequence ID" value="SHE80623.1"/>
    <property type="molecule type" value="Genomic_DNA"/>
</dbReference>
<proteinExistence type="inferred from homology"/>
<evidence type="ECO:0000256" key="1">
    <source>
        <dbReference type="ARBA" id="ARBA00006768"/>
    </source>
</evidence>
<comment type="similarity">
    <text evidence="1">Belongs to the glycosyl hydrolase 65 family.</text>
</comment>
<evidence type="ECO:0000313" key="9">
    <source>
        <dbReference type="EMBL" id="SHE80623.1"/>
    </source>
</evidence>
<dbReference type="Gene3D" id="1.50.10.10">
    <property type="match status" value="1"/>
</dbReference>
<feature type="domain" description="Glycoside hydrolase family 65 central catalytic" evidence="6">
    <location>
        <begin position="312"/>
        <end position="687"/>
    </location>
</feature>
<keyword evidence="2" id="KW-0328">Glycosyltransferase</keyword>
<dbReference type="Gene3D" id="2.70.98.40">
    <property type="entry name" value="Glycoside hydrolase, family 65, N-terminal domain"/>
    <property type="match status" value="1"/>
</dbReference>
<dbReference type="SUPFAM" id="SSF74650">
    <property type="entry name" value="Galactose mutarotase-like"/>
    <property type="match status" value="1"/>
</dbReference>
<dbReference type="PIRSF" id="PIRSF036289">
    <property type="entry name" value="Glycosyl_hydrolase_malt_phosph"/>
    <property type="match status" value="1"/>
</dbReference>
<dbReference type="InterPro" id="IPR005194">
    <property type="entry name" value="Glyco_hydro_65_C"/>
</dbReference>
<evidence type="ECO:0000256" key="2">
    <source>
        <dbReference type="ARBA" id="ARBA00022676"/>
    </source>
</evidence>
<dbReference type="STRING" id="1122155.SAMN02745158_01617"/>
<dbReference type="Proteomes" id="UP000184245">
    <property type="component" value="Unassembled WGS sequence"/>
</dbReference>
<feature type="active site" description="Proton donor" evidence="4">
    <location>
        <position position="488"/>
    </location>
</feature>
<dbReference type="InterPro" id="IPR011013">
    <property type="entry name" value="Gal_mutarotase_sf_dom"/>
</dbReference>
<gene>
    <name evidence="9" type="ORF">SAMN02745158_01617</name>
</gene>
<protein>
    <submittedName>
        <fullName evidence="9">Hypothetical glycosyl hydrolase</fullName>
    </submittedName>
</protein>
<dbReference type="InterPro" id="IPR005195">
    <property type="entry name" value="Glyco_hydro_65_M"/>
</dbReference>
<accession>A0A1M4WHU4</accession>
<evidence type="ECO:0000256" key="4">
    <source>
        <dbReference type="PIRSR" id="PIRSR036289-50"/>
    </source>
</evidence>
<dbReference type="InterPro" id="IPR017045">
    <property type="entry name" value="Malt_Pase/Glycosyl_Hdrlase"/>
</dbReference>
<dbReference type="PANTHER" id="PTHR11051:SF8">
    <property type="entry name" value="PROTEIN-GLUCOSYLGALACTOSYLHYDROXYLYSINE GLUCOSIDASE"/>
    <property type="match status" value="1"/>
</dbReference>